<keyword evidence="6" id="KW-1185">Reference proteome</keyword>
<organism evidence="5 6">
    <name type="scientific">Rubellicoccus peritrichatus</name>
    <dbReference type="NCBI Taxonomy" id="3080537"/>
    <lineage>
        <taxon>Bacteria</taxon>
        <taxon>Pseudomonadati</taxon>
        <taxon>Verrucomicrobiota</taxon>
        <taxon>Opitutia</taxon>
        <taxon>Puniceicoccales</taxon>
        <taxon>Cerasicoccaceae</taxon>
        <taxon>Rubellicoccus</taxon>
    </lineage>
</organism>
<dbReference type="InterPro" id="IPR000524">
    <property type="entry name" value="Tscrpt_reg_HTH_GntR"/>
</dbReference>
<dbReference type="CDD" id="cd06267">
    <property type="entry name" value="PBP1_LacI_sugar_binding-like"/>
    <property type="match status" value="1"/>
</dbReference>
<dbReference type="GO" id="GO:0000976">
    <property type="term" value="F:transcription cis-regulatory region binding"/>
    <property type="evidence" value="ECO:0007669"/>
    <property type="project" value="TreeGrafter"/>
</dbReference>
<dbReference type="InterPro" id="IPR036390">
    <property type="entry name" value="WH_DNA-bd_sf"/>
</dbReference>
<dbReference type="EMBL" id="CP136920">
    <property type="protein sequence ID" value="WOO39774.1"/>
    <property type="molecule type" value="Genomic_DNA"/>
</dbReference>
<accession>A0AAQ3L8B0</accession>
<evidence type="ECO:0000256" key="2">
    <source>
        <dbReference type="ARBA" id="ARBA00023125"/>
    </source>
</evidence>
<protein>
    <submittedName>
        <fullName evidence="5">GntR family transcriptional regulator</fullName>
    </submittedName>
</protein>
<dbReference type="GO" id="GO:0003700">
    <property type="term" value="F:DNA-binding transcription factor activity"/>
    <property type="evidence" value="ECO:0007669"/>
    <property type="project" value="InterPro"/>
</dbReference>
<dbReference type="InterPro" id="IPR036388">
    <property type="entry name" value="WH-like_DNA-bd_sf"/>
</dbReference>
<evidence type="ECO:0000256" key="1">
    <source>
        <dbReference type="ARBA" id="ARBA00023015"/>
    </source>
</evidence>
<proteinExistence type="predicted"/>
<evidence type="ECO:0000313" key="5">
    <source>
        <dbReference type="EMBL" id="WOO39774.1"/>
    </source>
</evidence>
<evidence type="ECO:0000259" key="4">
    <source>
        <dbReference type="PROSITE" id="PS50949"/>
    </source>
</evidence>
<dbReference type="SMART" id="SM00345">
    <property type="entry name" value="HTH_GNTR"/>
    <property type="match status" value="1"/>
</dbReference>
<gene>
    <name evidence="5" type="ORF">RZN69_14210</name>
</gene>
<dbReference type="Gene3D" id="3.40.50.2300">
    <property type="match status" value="2"/>
</dbReference>
<name>A0AAQ3L8B0_9BACT</name>
<keyword evidence="2" id="KW-0238">DNA-binding</keyword>
<dbReference type="AlphaFoldDB" id="A0AAQ3L8B0"/>
<dbReference type="SUPFAM" id="SSF46785">
    <property type="entry name" value="Winged helix' DNA-binding domain"/>
    <property type="match status" value="1"/>
</dbReference>
<dbReference type="Proteomes" id="UP001304300">
    <property type="component" value="Chromosome"/>
</dbReference>
<evidence type="ECO:0000313" key="6">
    <source>
        <dbReference type="Proteomes" id="UP001304300"/>
    </source>
</evidence>
<dbReference type="InterPro" id="IPR046335">
    <property type="entry name" value="LacI/GalR-like_sensor"/>
</dbReference>
<dbReference type="Pfam" id="PF00392">
    <property type="entry name" value="GntR"/>
    <property type="match status" value="1"/>
</dbReference>
<reference evidence="5 6" key="1">
    <citation type="submission" date="2023-10" db="EMBL/GenBank/DDBJ databases">
        <title>Rubellicoccus peritrichatus gen. nov., sp. nov., isolated from an algae of coral reef tank.</title>
        <authorList>
            <person name="Luo J."/>
        </authorList>
    </citation>
    <scope>NUCLEOTIDE SEQUENCE [LARGE SCALE GENOMIC DNA]</scope>
    <source>
        <strain evidence="5 6">CR14</strain>
    </source>
</reference>
<dbReference type="Pfam" id="PF13377">
    <property type="entry name" value="Peripla_BP_3"/>
    <property type="match status" value="1"/>
</dbReference>
<dbReference type="CDD" id="cd07377">
    <property type="entry name" value="WHTH_GntR"/>
    <property type="match status" value="1"/>
</dbReference>
<dbReference type="SUPFAM" id="SSF53822">
    <property type="entry name" value="Periplasmic binding protein-like I"/>
    <property type="match status" value="1"/>
</dbReference>
<dbReference type="RefSeq" id="WP_317831781.1">
    <property type="nucleotide sequence ID" value="NZ_CP136920.1"/>
</dbReference>
<feature type="domain" description="HTH gntR-type" evidence="4">
    <location>
        <begin position="14"/>
        <end position="80"/>
    </location>
</feature>
<sequence>MEHDLNIAPPEARPNKYYAIARTIKNRIMSGEITHRLPSVPMMAKEFSVTPVTMQKALDLLKEDGCVIAIPGKGSFITRLKRPRAHTIGAVISSLGPLGTTLAQGIQDASREFGQSLLIENYGPQSPHTLPRIQKLIEREQVDGFILWPDEDLSETAETIKVLDDAKIPYVITPLLEFQQFTNSTTVTNADGAPTSDVMTHLIGTGHKKIGYVTSESALDSHYSTRRYQQYERSMKVSGLKPMSPILVSDAHVDEAPQDVVAVLKKLDAVFCVTDRVALSIVRACLRNKIGVPEDLAIASFDNTVVAQELGITSVEQHFERIGAHAVKLLLDEIEGHRSSPVHEVIEAELIIRPSTRLA</sequence>
<keyword evidence="1" id="KW-0805">Transcription regulation</keyword>
<evidence type="ECO:0000256" key="3">
    <source>
        <dbReference type="ARBA" id="ARBA00023163"/>
    </source>
</evidence>
<dbReference type="KEGG" id="puo:RZN69_14210"/>
<dbReference type="PANTHER" id="PTHR30146:SF109">
    <property type="entry name" value="HTH-TYPE TRANSCRIPTIONAL REGULATOR GALS"/>
    <property type="match status" value="1"/>
</dbReference>
<dbReference type="PANTHER" id="PTHR30146">
    <property type="entry name" value="LACI-RELATED TRANSCRIPTIONAL REPRESSOR"/>
    <property type="match status" value="1"/>
</dbReference>
<keyword evidence="3" id="KW-0804">Transcription</keyword>
<dbReference type="Gene3D" id="1.10.10.10">
    <property type="entry name" value="Winged helix-like DNA-binding domain superfamily/Winged helix DNA-binding domain"/>
    <property type="match status" value="1"/>
</dbReference>
<dbReference type="InterPro" id="IPR028082">
    <property type="entry name" value="Peripla_BP_I"/>
</dbReference>
<dbReference type="PROSITE" id="PS50949">
    <property type="entry name" value="HTH_GNTR"/>
    <property type="match status" value="1"/>
</dbReference>